<keyword evidence="9 10" id="KW-0472">Membrane</keyword>
<reference evidence="11 12" key="1">
    <citation type="submission" date="2014-10" db="EMBL/GenBank/DDBJ databases">
        <authorList>
            <person name="Seo M.-J."/>
            <person name="Seok Y.J."/>
            <person name="Cha I.-T."/>
        </authorList>
    </citation>
    <scope>NUCLEOTIDE SEQUENCE [LARGE SCALE GENOMIC DNA]</scope>
    <source>
        <strain evidence="11 12">NEU</strain>
    </source>
</reference>
<evidence type="ECO:0000256" key="7">
    <source>
        <dbReference type="ARBA" id="ARBA00022692"/>
    </source>
</evidence>
<evidence type="ECO:0000256" key="5">
    <source>
        <dbReference type="ARBA" id="ARBA00022448"/>
    </source>
</evidence>
<comment type="similarity">
    <text evidence="3">Belongs to the nicotinamide ribonucleoside (NR) uptake permease (TC 4.B.1) family.</text>
</comment>
<dbReference type="PANTHER" id="PTHR36122:SF2">
    <property type="entry name" value="NICOTINAMIDE RIBOSIDE TRANSPORTER PNUC"/>
    <property type="match status" value="1"/>
</dbReference>
<comment type="function">
    <text evidence="1">Required for nicotinamide riboside transport across the inner membrane.</text>
</comment>
<feature type="transmembrane region" description="Helical" evidence="10">
    <location>
        <begin position="6"/>
        <end position="29"/>
    </location>
</feature>
<comment type="subcellular location">
    <subcellularLocation>
        <location evidence="2">Cell membrane</location>
        <topology evidence="2">Multi-pass membrane protein</topology>
    </subcellularLocation>
</comment>
<evidence type="ECO:0000313" key="11">
    <source>
        <dbReference type="EMBL" id="OIJ43209.1"/>
    </source>
</evidence>
<evidence type="ECO:0000256" key="9">
    <source>
        <dbReference type="ARBA" id="ARBA00023136"/>
    </source>
</evidence>
<dbReference type="EMBL" id="JRYB01000001">
    <property type="protein sequence ID" value="OIJ43209.1"/>
    <property type="molecule type" value="Genomic_DNA"/>
</dbReference>
<evidence type="ECO:0000256" key="3">
    <source>
        <dbReference type="ARBA" id="ARBA00006669"/>
    </source>
</evidence>
<dbReference type="AlphaFoldDB" id="A0A1S2NE01"/>
<gene>
    <name evidence="11" type="primary">pnuC</name>
    <name evidence="11" type="ORF">LO55_3014</name>
</gene>
<organism evidence="11 12">
    <name type="scientific">Massilia timonae</name>
    <dbReference type="NCBI Taxonomy" id="47229"/>
    <lineage>
        <taxon>Bacteria</taxon>
        <taxon>Pseudomonadati</taxon>
        <taxon>Pseudomonadota</taxon>
        <taxon>Betaproteobacteria</taxon>
        <taxon>Burkholderiales</taxon>
        <taxon>Oxalobacteraceae</taxon>
        <taxon>Telluria group</taxon>
        <taxon>Massilia</taxon>
    </lineage>
</organism>
<evidence type="ECO:0000256" key="10">
    <source>
        <dbReference type="SAM" id="Phobius"/>
    </source>
</evidence>
<sequence length="200" mass="21819">MNEPLVIAGLATSPLELISFLLAVATVVLNIRQKHWAWLFSIASSSTYAVVFYEARLYGDMGLQFVFIAASVWGWYQWLHGAAGANAAPLVPTFLKPGGRAWSLAAWLAGFVLLSTFLDNFTDTDVPHADGFLTAGSLVGQLLLAKKKVENWHVWIAVDILYVGLYLYKGLVLTAVLYGVFVLLAIAGLRTWSALARKAS</sequence>
<feature type="transmembrane region" description="Helical" evidence="10">
    <location>
        <begin position="36"/>
        <end position="55"/>
    </location>
</feature>
<feature type="transmembrane region" description="Helical" evidence="10">
    <location>
        <begin position="100"/>
        <end position="118"/>
    </location>
</feature>
<protein>
    <recommendedName>
        <fullName evidence="4">Nicotinamide riboside transporter PnuC</fullName>
    </recommendedName>
</protein>
<feature type="transmembrane region" description="Helical" evidence="10">
    <location>
        <begin position="175"/>
        <end position="195"/>
    </location>
</feature>
<evidence type="ECO:0000256" key="4">
    <source>
        <dbReference type="ARBA" id="ARBA00017522"/>
    </source>
</evidence>
<evidence type="ECO:0000256" key="1">
    <source>
        <dbReference type="ARBA" id="ARBA00002672"/>
    </source>
</evidence>
<keyword evidence="5" id="KW-0813">Transport</keyword>
<dbReference type="GO" id="GO:0005886">
    <property type="term" value="C:plasma membrane"/>
    <property type="evidence" value="ECO:0007669"/>
    <property type="project" value="UniProtKB-SubCell"/>
</dbReference>
<name>A0A1S2NE01_9BURK</name>
<evidence type="ECO:0000256" key="6">
    <source>
        <dbReference type="ARBA" id="ARBA00022475"/>
    </source>
</evidence>
<evidence type="ECO:0000256" key="2">
    <source>
        <dbReference type="ARBA" id="ARBA00004651"/>
    </source>
</evidence>
<keyword evidence="6" id="KW-1003">Cell membrane</keyword>
<dbReference type="Proteomes" id="UP000180246">
    <property type="component" value="Unassembled WGS sequence"/>
</dbReference>
<dbReference type="PANTHER" id="PTHR36122">
    <property type="entry name" value="NICOTINAMIDE RIBOSIDE TRANSPORTER PNUC"/>
    <property type="match status" value="1"/>
</dbReference>
<dbReference type="InterPro" id="IPR006419">
    <property type="entry name" value="NMN_transpt_PnuC"/>
</dbReference>
<keyword evidence="7 10" id="KW-0812">Transmembrane</keyword>
<dbReference type="RefSeq" id="WP_071362053.1">
    <property type="nucleotide sequence ID" value="NZ_JRYB01000001.1"/>
</dbReference>
<dbReference type="NCBIfam" id="TIGR01528">
    <property type="entry name" value="NMN_trans_PnuC"/>
    <property type="match status" value="1"/>
</dbReference>
<comment type="caution">
    <text evidence="11">The sequence shown here is derived from an EMBL/GenBank/DDBJ whole genome shotgun (WGS) entry which is preliminary data.</text>
</comment>
<evidence type="ECO:0000256" key="8">
    <source>
        <dbReference type="ARBA" id="ARBA00022989"/>
    </source>
</evidence>
<dbReference type="Pfam" id="PF04973">
    <property type="entry name" value="NMN_transporter"/>
    <property type="match status" value="1"/>
</dbReference>
<proteinExistence type="inferred from homology"/>
<keyword evidence="8 10" id="KW-1133">Transmembrane helix</keyword>
<dbReference type="GO" id="GO:0034257">
    <property type="term" value="F:nicotinamide riboside transmembrane transporter activity"/>
    <property type="evidence" value="ECO:0007669"/>
    <property type="project" value="InterPro"/>
</dbReference>
<evidence type="ECO:0000313" key="12">
    <source>
        <dbReference type="Proteomes" id="UP000180246"/>
    </source>
</evidence>
<accession>A0A1S2NE01</accession>